<dbReference type="Pfam" id="PF01841">
    <property type="entry name" value="Transglut_core"/>
    <property type="match status" value="1"/>
</dbReference>
<accession>A0A087APJ5</accession>
<sequence length="200" mass="22907">MLDIQDNMNKYLAFSHYIDWNEPSVQRKAKELKDSTEGEIELAKATYYFVRDEIKHSWDIQDKRVTATASDVLREGVGICWAKSNLLAALLRANGIPSGICYQRLTLGSTPESGYCIHALNAIYLKSINQWIRIDARGNKDGIQADFSVDDECLAFPIRKEYDEVDYKTVYAEPLPQTMNILEKSTDALYMYLHSLPERI</sequence>
<proteinExistence type="predicted"/>
<dbReference type="InterPro" id="IPR002931">
    <property type="entry name" value="Transglutaminase-like"/>
</dbReference>
<dbReference type="AlphaFoldDB" id="A0A087APJ5"/>
<dbReference type="OrthoDB" id="5296450at2"/>
<protein>
    <submittedName>
        <fullName evidence="2">Transglutaminase domain protein</fullName>
    </submittedName>
</protein>
<dbReference type="InterPro" id="IPR038765">
    <property type="entry name" value="Papain-like_cys_pep_sf"/>
</dbReference>
<dbReference type="SMART" id="SM00460">
    <property type="entry name" value="TGc"/>
    <property type="match status" value="1"/>
</dbReference>
<dbReference type="PANTHER" id="PTHR33490:SF3">
    <property type="entry name" value="CONSERVED INTEGRAL MEMBRANE PROTEIN"/>
    <property type="match status" value="1"/>
</dbReference>
<dbReference type="Gene3D" id="3.10.620.30">
    <property type="match status" value="1"/>
</dbReference>
<feature type="domain" description="Transglutaminase-like" evidence="1">
    <location>
        <begin position="72"/>
        <end position="138"/>
    </location>
</feature>
<reference evidence="2 3" key="1">
    <citation type="submission" date="2014-03" db="EMBL/GenBank/DDBJ databases">
        <title>Genomics of Bifidobacteria.</title>
        <authorList>
            <person name="Ventura M."/>
            <person name="Milani C."/>
            <person name="Lugli G.A."/>
        </authorList>
    </citation>
    <scope>NUCLEOTIDE SEQUENCE [LARGE SCALE GENOMIC DNA]</scope>
    <source>
        <strain evidence="2 3">LMG 11586</strain>
    </source>
</reference>
<dbReference type="RefSeq" id="WP_081929514.1">
    <property type="nucleotide sequence ID" value="NZ_JGYX01000004.1"/>
</dbReference>
<keyword evidence="3" id="KW-1185">Reference proteome</keyword>
<evidence type="ECO:0000259" key="1">
    <source>
        <dbReference type="SMART" id="SM00460"/>
    </source>
</evidence>
<comment type="caution">
    <text evidence="2">The sequence shown here is derived from an EMBL/GenBank/DDBJ whole genome shotgun (WGS) entry which is preliminary data.</text>
</comment>
<dbReference type="PANTHER" id="PTHR33490">
    <property type="entry name" value="BLR5614 PROTEIN-RELATED"/>
    <property type="match status" value="1"/>
</dbReference>
<organism evidence="2 3">
    <name type="scientific">Bifidobacterium pullorum subsp. gallinarum</name>
    <dbReference type="NCBI Taxonomy" id="78344"/>
    <lineage>
        <taxon>Bacteria</taxon>
        <taxon>Bacillati</taxon>
        <taxon>Actinomycetota</taxon>
        <taxon>Actinomycetes</taxon>
        <taxon>Bifidobacteriales</taxon>
        <taxon>Bifidobacteriaceae</taxon>
        <taxon>Bifidobacterium</taxon>
    </lineage>
</organism>
<dbReference type="Proteomes" id="UP000029046">
    <property type="component" value="Unassembled WGS sequence"/>
</dbReference>
<dbReference type="SUPFAM" id="SSF54001">
    <property type="entry name" value="Cysteine proteinases"/>
    <property type="match status" value="1"/>
</dbReference>
<dbReference type="eggNOG" id="COG1305">
    <property type="taxonomic scope" value="Bacteria"/>
</dbReference>
<name>A0A087APJ5_9BIFI</name>
<evidence type="ECO:0000313" key="3">
    <source>
        <dbReference type="Proteomes" id="UP000029046"/>
    </source>
</evidence>
<evidence type="ECO:0000313" key="2">
    <source>
        <dbReference type="EMBL" id="KFI60695.1"/>
    </source>
</evidence>
<gene>
    <name evidence="2" type="ORF">BIGA_1452</name>
</gene>
<dbReference type="EMBL" id="JGYX01000004">
    <property type="protein sequence ID" value="KFI60695.1"/>
    <property type="molecule type" value="Genomic_DNA"/>
</dbReference>